<accession>A0A1G4HZZ2</accession>
<dbReference type="Proteomes" id="UP000195570">
    <property type="component" value="Unassembled WGS sequence"/>
</dbReference>
<feature type="compositionally biased region" description="Basic and acidic residues" evidence="1">
    <location>
        <begin position="1"/>
        <end position="10"/>
    </location>
</feature>
<protein>
    <submittedName>
        <fullName evidence="2">Uncharacterized protein</fullName>
    </submittedName>
</protein>
<organism evidence="2 3">
    <name type="scientific">Trypanosoma equiperdum</name>
    <dbReference type="NCBI Taxonomy" id="5694"/>
    <lineage>
        <taxon>Eukaryota</taxon>
        <taxon>Discoba</taxon>
        <taxon>Euglenozoa</taxon>
        <taxon>Kinetoplastea</taxon>
        <taxon>Metakinetoplastina</taxon>
        <taxon>Trypanosomatida</taxon>
        <taxon>Trypanosomatidae</taxon>
        <taxon>Trypanosoma</taxon>
    </lineage>
</organism>
<dbReference type="GeneID" id="92382933"/>
<reference evidence="2" key="1">
    <citation type="submission" date="2016-09" db="EMBL/GenBank/DDBJ databases">
        <authorList>
            <person name="Hebert L."/>
            <person name="Moumen B."/>
        </authorList>
    </citation>
    <scope>NUCLEOTIDE SEQUENCE [LARGE SCALE GENOMIC DNA]</scope>
    <source>
        <strain evidence="2">OVI</strain>
    </source>
</reference>
<gene>
    <name evidence="2" type="ORF">TEOVI_000899900</name>
</gene>
<evidence type="ECO:0000313" key="2">
    <source>
        <dbReference type="EMBL" id="SCU64902.1"/>
    </source>
</evidence>
<dbReference type="RefSeq" id="XP_067076595.1">
    <property type="nucleotide sequence ID" value="XM_067220494.1"/>
</dbReference>
<dbReference type="EMBL" id="CZPT02000171">
    <property type="protein sequence ID" value="SCU64902.1"/>
    <property type="molecule type" value="Genomic_DNA"/>
</dbReference>
<dbReference type="VEuPathDB" id="TriTrypDB:TEOVI_000899900"/>
<keyword evidence="3" id="KW-1185">Reference proteome</keyword>
<name>A0A1G4HZZ2_TRYEQ</name>
<evidence type="ECO:0000256" key="1">
    <source>
        <dbReference type="SAM" id="MobiDB-lite"/>
    </source>
</evidence>
<comment type="caution">
    <text evidence="2">The sequence shown here is derived from an EMBL/GenBank/DDBJ whole genome shotgun (WGS) entry which is preliminary data.</text>
</comment>
<feature type="region of interest" description="Disordered" evidence="1">
    <location>
        <begin position="1"/>
        <end position="29"/>
    </location>
</feature>
<proteinExistence type="predicted"/>
<dbReference type="AlphaFoldDB" id="A0A1G4HZZ2"/>
<sequence length="264" mass="30180">MELMEERPEMNRSVSADENGEDPAVASGADIPAHVMRRILSARAFRENARRIDDVTSFVSRAVKTLSDKEGVSLHSDALALLENISREEDHIFSKIPDDMREVLDKKKAVVTFSKRKANGKRDAGVEVSTEHSPRRDHGTIIRFTIDPNTPLPMPHNPVLGSLDPKKQTNGHYHELFFGDRDAIVFQPPENNKRKELEKRRKEKLYWENKMKRPAKEIKLETGKVLKVPKDFVPACAEVDHSAEQEKLQLKKSVDSERNLIIFR</sequence>
<evidence type="ECO:0000313" key="3">
    <source>
        <dbReference type="Proteomes" id="UP000195570"/>
    </source>
</evidence>